<dbReference type="EC" id="2.7.13.3" evidence="2"/>
<dbReference type="AlphaFoldDB" id="A0A6G7YLJ9"/>
<accession>A0A6G7YLJ9</accession>
<dbReference type="KEGG" id="spii:G7077_00475"/>
<dbReference type="CDD" id="cd00082">
    <property type="entry name" value="HisKA"/>
    <property type="match status" value="1"/>
</dbReference>
<protein>
    <recommendedName>
        <fullName evidence="2">histidine kinase</fullName>
        <ecNumber evidence="2">2.7.13.3</ecNumber>
    </recommendedName>
</protein>
<gene>
    <name evidence="5" type="ORF">G7077_00475</name>
</gene>
<dbReference type="SMART" id="SM00388">
    <property type="entry name" value="HisKA"/>
    <property type="match status" value="1"/>
</dbReference>
<dbReference type="RefSeq" id="WP_166410015.1">
    <property type="nucleotide sequence ID" value="NZ_CP049869.1"/>
</dbReference>
<evidence type="ECO:0000256" key="2">
    <source>
        <dbReference type="ARBA" id="ARBA00012438"/>
    </source>
</evidence>
<evidence type="ECO:0000313" key="5">
    <source>
        <dbReference type="EMBL" id="QIK77619.1"/>
    </source>
</evidence>
<keyword evidence="5" id="KW-0418">Kinase</keyword>
<dbReference type="Gene3D" id="1.10.287.130">
    <property type="match status" value="1"/>
</dbReference>
<keyword evidence="5" id="KW-0808">Transferase</keyword>
<sequence length="531" mass="56298">MRFDDRLATVLQHPAADDHGRAVRWRQLVELLAKAGSLGDSRLADSALETVRADAVQVDPAIRAATARAIASTPLPVELVALFARDDLAVAAPLLASATLSAEGWATVSEAASPQVRQFISALRPEVTATISAPAPKRDSEPLPSIQDVIDRIDSLRATRQKQAPAADPPRAAMPREDAPTGREAATEPALFRWECDSAGAVDWVEGAPRGALIGRPLSEPGHDRDSGAGEIAQAFAMRAPFSSAKVTLNAGHAVSGEWELSGAPVFDPTSGRFSGYRGIAKRTDSPPPAALSAPHPDSLRELVHEIKTPLNAIMGFAEIIQGQMFGPASASYRTRAAEIVSQSHLLLAAIDDLDLAARLQAGTQGDGGTVSNFGDLLATMLPSLKDKAKEQGVNLRLLIEADLPPCGVDRAVAERLVDRLVGTLIDCTAAGEELDVTASEWNGRCSLAVEKPALLRGLPDGDLLNPAFVVPRERNGRLDLGFSLRLVRGIAQLARGDLAVSRRRITLVMASGDLRPPASDRYRRQAGQGL</sequence>
<dbReference type="GO" id="GO:0000155">
    <property type="term" value="F:phosphorelay sensor kinase activity"/>
    <property type="evidence" value="ECO:0007669"/>
    <property type="project" value="InterPro"/>
</dbReference>
<comment type="catalytic activity">
    <reaction evidence="1">
        <text>ATP + protein L-histidine = ADP + protein N-phospho-L-histidine.</text>
        <dbReference type="EC" id="2.7.13.3"/>
    </reaction>
</comment>
<name>A0A6G7YLJ9_9SPHN</name>
<dbReference type="InterPro" id="IPR003661">
    <property type="entry name" value="HisK_dim/P_dom"/>
</dbReference>
<feature type="domain" description="Signal transduction histidine kinase dimerisation/phosphoacceptor" evidence="4">
    <location>
        <begin position="299"/>
        <end position="363"/>
    </location>
</feature>
<evidence type="ECO:0000256" key="3">
    <source>
        <dbReference type="SAM" id="MobiDB-lite"/>
    </source>
</evidence>
<dbReference type="SUPFAM" id="SSF47384">
    <property type="entry name" value="Homodimeric domain of signal transducing histidine kinase"/>
    <property type="match status" value="1"/>
</dbReference>
<dbReference type="Proteomes" id="UP000503222">
    <property type="component" value="Chromosome"/>
</dbReference>
<dbReference type="Pfam" id="PF00512">
    <property type="entry name" value="HisKA"/>
    <property type="match status" value="1"/>
</dbReference>
<dbReference type="InterPro" id="IPR036097">
    <property type="entry name" value="HisK_dim/P_sf"/>
</dbReference>
<organism evidence="5 6">
    <name type="scientific">Sphingomonas piscis</name>
    <dbReference type="NCBI Taxonomy" id="2714943"/>
    <lineage>
        <taxon>Bacteria</taxon>
        <taxon>Pseudomonadati</taxon>
        <taxon>Pseudomonadota</taxon>
        <taxon>Alphaproteobacteria</taxon>
        <taxon>Sphingomonadales</taxon>
        <taxon>Sphingomonadaceae</taxon>
        <taxon>Sphingomonas</taxon>
    </lineage>
</organism>
<evidence type="ECO:0000259" key="4">
    <source>
        <dbReference type="SMART" id="SM00388"/>
    </source>
</evidence>
<proteinExistence type="predicted"/>
<reference evidence="5 6" key="1">
    <citation type="submission" date="2020-03" db="EMBL/GenBank/DDBJ databases">
        <title>Sphingomonas sp. nov., isolated from fish.</title>
        <authorList>
            <person name="Hyun D.-W."/>
            <person name="Bae J.-W."/>
        </authorList>
    </citation>
    <scope>NUCLEOTIDE SEQUENCE [LARGE SCALE GENOMIC DNA]</scope>
    <source>
        <strain evidence="5 6">HDW15B</strain>
    </source>
</reference>
<evidence type="ECO:0000256" key="1">
    <source>
        <dbReference type="ARBA" id="ARBA00000085"/>
    </source>
</evidence>
<evidence type="ECO:0000313" key="6">
    <source>
        <dbReference type="Proteomes" id="UP000503222"/>
    </source>
</evidence>
<keyword evidence="6" id="KW-1185">Reference proteome</keyword>
<dbReference type="EMBL" id="CP049869">
    <property type="protein sequence ID" value="QIK77619.1"/>
    <property type="molecule type" value="Genomic_DNA"/>
</dbReference>
<feature type="region of interest" description="Disordered" evidence="3">
    <location>
        <begin position="159"/>
        <end position="190"/>
    </location>
</feature>
<feature type="compositionally biased region" description="Low complexity" evidence="3">
    <location>
        <begin position="164"/>
        <end position="173"/>
    </location>
</feature>